<gene>
    <name evidence="1" type="ORF">M9H77_35248</name>
</gene>
<protein>
    <submittedName>
        <fullName evidence="1">Uncharacterized protein</fullName>
    </submittedName>
</protein>
<proteinExistence type="predicted"/>
<dbReference type="Proteomes" id="UP001060085">
    <property type="component" value="Linkage Group LG08"/>
</dbReference>
<organism evidence="1 2">
    <name type="scientific">Catharanthus roseus</name>
    <name type="common">Madagascar periwinkle</name>
    <name type="synonym">Vinca rosea</name>
    <dbReference type="NCBI Taxonomy" id="4058"/>
    <lineage>
        <taxon>Eukaryota</taxon>
        <taxon>Viridiplantae</taxon>
        <taxon>Streptophyta</taxon>
        <taxon>Embryophyta</taxon>
        <taxon>Tracheophyta</taxon>
        <taxon>Spermatophyta</taxon>
        <taxon>Magnoliopsida</taxon>
        <taxon>eudicotyledons</taxon>
        <taxon>Gunneridae</taxon>
        <taxon>Pentapetalae</taxon>
        <taxon>asterids</taxon>
        <taxon>lamiids</taxon>
        <taxon>Gentianales</taxon>
        <taxon>Apocynaceae</taxon>
        <taxon>Rauvolfioideae</taxon>
        <taxon>Vinceae</taxon>
        <taxon>Catharanthinae</taxon>
        <taxon>Catharanthus</taxon>
    </lineage>
</organism>
<evidence type="ECO:0000313" key="1">
    <source>
        <dbReference type="EMBL" id="KAI5649243.1"/>
    </source>
</evidence>
<name>A0ACB9ZP68_CATRO</name>
<keyword evidence="2" id="KW-1185">Reference proteome</keyword>
<comment type="caution">
    <text evidence="1">The sequence shown here is derived from an EMBL/GenBank/DDBJ whole genome shotgun (WGS) entry which is preliminary data.</text>
</comment>
<sequence>MDPFRQQVKEEFGAGSSSCSSYNSDEQFINNSSNNIPQPMEGLNESGPPPFLNKTYELVDDQKTNEVVSWSKGNNSFVVWDPQNFAMNLLPRYFKHNNFSSFVRQLNTYGFRKVDPDKWEFANEGFLRGQRHLLRTIRRRKHTTSSQVLPSGGGSSNSSSSSSRQGLESSCVEVGRFGLDEEVDRLRRDKQVLMVELVKLRQQQQHTKSYLKTMEQRLKGTEVKQQQMMTFLAKALQNPNFVEQFVQQKEIRRKEIEEAINKKRRFPIDQHHHHPQGGETSSNYNNIKLEPQDHQDNYGHNNVIGSSSSCDDTILPMVNLDQQEEDDHIGHVLSGEKSMFEVEGFWEGILMNDDDEDNNINIGFNHHDNIVGVEVEGLEEDDVDVDILAEQLDFLDSNLP</sequence>
<evidence type="ECO:0000313" key="2">
    <source>
        <dbReference type="Proteomes" id="UP001060085"/>
    </source>
</evidence>
<dbReference type="EMBL" id="CM044708">
    <property type="protein sequence ID" value="KAI5649243.1"/>
    <property type="molecule type" value="Genomic_DNA"/>
</dbReference>
<accession>A0ACB9ZP68</accession>
<reference evidence="2" key="1">
    <citation type="journal article" date="2023" name="Nat. Plants">
        <title>Single-cell RNA sequencing provides a high-resolution roadmap for understanding the multicellular compartmentation of specialized metabolism.</title>
        <authorList>
            <person name="Sun S."/>
            <person name="Shen X."/>
            <person name="Li Y."/>
            <person name="Li Y."/>
            <person name="Wang S."/>
            <person name="Li R."/>
            <person name="Zhang H."/>
            <person name="Shen G."/>
            <person name="Guo B."/>
            <person name="Wei J."/>
            <person name="Xu J."/>
            <person name="St-Pierre B."/>
            <person name="Chen S."/>
            <person name="Sun C."/>
        </authorList>
    </citation>
    <scope>NUCLEOTIDE SEQUENCE [LARGE SCALE GENOMIC DNA]</scope>
</reference>